<feature type="transmembrane region" description="Helical" evidence="9">
    <location>
        <begin position="108"/>
        <end position="131"/>
    </location>
</feature>
<dbReference type="InterPro" id="IPR000425">
    <property type="entry name" value="MIP"/>
</dbReference>
<keyword evidence="4 8" id="KW-0812">Transmembrane</keyword>
<accession>A0A914ZVD1</accession>
<dbReference type="NCBIfam" id="TIGR00861">
    <property type="entry name" value="MIP"/>
    <property type="match status" value="1"/>
</dbReference>
<evidence type="ECO:0000256" key="4">
    <source>
        <dbReference type="ARBA" id="ARBA00022692"/>
    </source>
</evidence>
<dbReference type="Proteomes" id="UP000887569">
    <property type="component" value="Unplaced"/>
</dbReference>
<evidence type="ECO:0000313" key="11">
    <source>
        <dbReference type="WBParaSite" id="PgB19_g007_t02"/>
    </source>
</evidence>
<dbReference type="InterPro" id="IPR050363">
    <property type="entry name" value="MIP/Aquaporin"/>
</dbReference>
<keyword evidence="5 9" id="KW-1133">Transmembrane helix</keyword>
<evidence type="ECO:0000256" key="2">
    <source>
        <dbReference type="ARBA" id="ARBA00006175"/>
    </source>
</evidence>
<feature type="transmembrane region" description="Helical" evidence="9">
    <location>
        <begin position="201"/>
        <end position="223"/>
    </location>
</feature>
<dbReference type="PANTHER" id="PTHR43829">
    <property type="entry name" value="AQUAPORIN OR AQUAGLYCEROPORIN RELATED"/>
    <property type="match status" value="1"/>
</dbReference>
<dbReference type="PANTHER" id="PTHR43829:SF4">
    <property type="entry name" value="AQUAPORIN-9"/>
    <property type="match status" value="1"/>
</dbReference>
<dbReference type="GO" id="GO:0015250">
    <property type="term" value="F:water channel activity"/>
    <property type="evidence" value="ECO:0007669"/>
    <property type="project" value="TreeGrafter"/>
</dbReference>
<dbReference type="WBParaSite" id="PgB19_g007_t02">
    <property type="protein sequence ID" value="PgB19_g007_t02"/>
    <property type="gene ID" value="PgB19_g007"/>
</dbReference>
<dbReference type="Pfam" id="PF00230">
    <property type="entry name" value="MIP"/>
    <property type="match status" value="1"/>
</dbReference>
<evidence type="ECO:0000256" key="6">
    <source>
        <dbReference type="ARBA" id="ARBA00023136"/>
    </source>
</evidence>
<evidence type="ECO:0000256" key="1">
    <source>
        <dbReference type="ARBA" id="ARBA00004141"/>
    </source>
</evidence>
<proteinExistence type="inferred from homology"/>
<dbReference type="SUPFAM" id="SSF81338">
    <property type="entry name" value="Aquaporin-like"/>
    <property type="match status" value="1"/>
</dbReference>
<feature type="transmembrane region" description="Helical" evidence="9">
    <location>
        <begin position="250"/>
        <end position="270"/>
    </location>
</feature>
<keyword evidence="6 9" id="KW-0472">Membrane</keyword>
<keyword evidence="10" id="KW-1185">Reference proteome</keyword>
<dbReference type="PRINTS" id="PR00783">
    <property type="entry name" value="MINTRINSICP"/>
</dbReference>
<dbReference type="InterPro" id="IPR023271">
    <property type="entry name" value="Aquaporin-like"/>
</dbReference>
<dbReference type="Gene3D" id="1.20.1080.10">
    <property type="entry name" value="Glycerol uptake facilitator protein"/>
    <property type="match status" value="1"/>
</dbReference>
<dbReference type="CDD" id="cd00333">
    <property type="entry name" value="MIP"/>
    <property type="match status" value="1"/>
</dbReference>
<sequence length="307" mass="33396">MKETPTVRSNDRRIKEMEGVRETISDYLRTENAIVRELLAEFIGTFFLLMIGTAANVQCVLGGGNITSAHIAWGIGFAFAVFLAANASGGHLNPAISLTAYFLGNLSFIRFLCYSLIQVIGAFCGTAITFLSHYDNIYDYDHGIRNVVGVNATAGLFATFPAAQMTAVGSLFDQIIGTAILSGMVCLITDRRQNVPSSMQPFLAGMVMTMIAMTFGSNGGFAINPARDFGPRLFLLCVGYGWSVFSSYNYYFWIPIVGPLIGALLGAWLYKLFIGLHGLNEQLDIISGPPYPKIDKGYRVSSVIPVE</sequence>
<protein>
    <submittedName>
        <fullName evidence="11">Major sperm protein</fullName>
    </submittedName>
</protein>
<dbReference type="GO" id="GO:0016323">
    <property type="term" value="C:basolateral plasma membrane"/>
    <property type="evidence" value="ECO:0007669"/>
    <property type="project" value="TreeGrafter"/>
</dbReference>
<comment type="similarity">
    <text evidence="2 8">Belongs to the MIP/aquaporin (TC 1.A.8) family.</text>
</comment>
<evidence type="ECO:0000256" key="7">
    <source>
        <dbReference type="ARBA" id="ARBA00045280"/>
    </source>
</evidence>
<evidence type="ECO:0000256" key="3">
    <source>
        <dbReference type="ARBA" id="ARBA00022448"/>
    </source>
</evidence>
<evidence type="ECO:0000256" key="8">
    <source>
        <dbReference type="RuleBase" id="RU000477"/>
    </source>
</evidence>
<reference evidence="11" key="1">
    <citation type="submission" date="2022-11" db="UniProtKB">
        <authorList>
            <consortium name="WormBaseParasite"/>
        </authorList>
    </citation>
    <scope>IDENTIFICATION</scope>
</reference>
<feature type="transmembrane region" description="Helical" evidence="9">
    <location>
        <begin position="38"/>
        <end position="57"/>
    </location>
</feature>
<evidence type="ECO:0000256" key="9">
    <source>
        <dbReference type="SAM" id="Phobius"/>
    </source>
</evidence>
<feature type="transmembrane region" description="Helical" evidence="9">
    <location>
        <begin position="169"/>
        <end position="189"/>
    </location>
</feature>
<evidence type="ECO:0000313" key="10">
    <source>
        <dbReference type="Proteomes" id="UP000887569"/>
    </source>
</evidence>
<dbReference type="PROSITE" id="PS00221">
    <property type="entry name" value="MIP"/>
    <property type="match status" value="1"/>
</dbReference>
<dbReference type="InterPro" id="IPR022357">
    <property type="entry name" value="MIP_CS"/>
</dbReference>
<comment type="function">
    <text evidence="7">Aquaglyceroporin that may modulate the water content and osmolytes during anhydrobiosis.</text>
</comment>
<dbReference type="AlphaFoldDB" id="A0A914ZVD1"/>
<organism evidence="10 11">
    <name type="scientific">Parascaris univalens</name>
    <name type="common">Nematode worm</name>
    <dbReference type="NCBI Taxonomy" id="6257"/>
    <lineage>
        <taxon>Eukaryota</taxon>
        <taxon>Metazoa</taxon>
        <taxon>Ecdysozoa</taxon>
        <taxon>Nematoda</taxon>
        <taxon>Chromadorea</taxon>
        <taxon>Rhabditida</taxon>
        <taxon>Spirurina</taxon>
        <taxon>Ascaridomorpha</taxon>
        <taxon>Ascaridoidea</taxon>
        <taxon>Ascarididae</taxon>
        <taxon>Parascaris</taxon>
    </lineage>
</organism>
<evidence type="ECO:0000256" key="5">
    <source>
        <dbReference type="ARBA" id="ARBA00022989"/>
    </source>
</evidence>
<dbReference type="GO" id="GO:0015254">
    <property type="term" value="F:glycerol channel activity"/>
    <property type="evidence" value="ECO:0007669"/>
    <property type="project" value="TreeGrafter"/>
</dbReference>
<comment type="subcellular location">
    <subcellularLocation>
        <location evidence="1">Membrane</location>
        <topology evidence="1">Multi-pass membrane protein</topology>
    </subcellularLocation>
</comment>
<feature type="transmembrane region" description="Helical" evidence="9">
    <location>
        <begin position="69"/>
        <end position="88"/>
    </location>
</feature>
<keyword evidence="3 8" id="KW-0813">Transport</keyword>
<name>A0A914ZVD1_PARUN</name>